<proteinExistence type="predicted"/>
<accession>A0ABW2MTJ8</accession>
<dbReference type="EMBL" id="JBHTBN010000001">
    <property type="protein sequence ID" value="MFC7356865.1"/>
    <property type="molecule type" value="Genomic_DNA"/>
</dbReference>
<dbReference type="PANTHER" id="PTHR12526">
    <property type="entry name" value="GLYCOSYLTRANSFERASE"/>
    <property type="match status" value="1"/>
</dbReference>
<protein>
    <submittedName>
        <fullName evidence="1">Glycosyltransferase</fullName>
        <ecNumber evidence="1">2.4.-.-</ecNumber>
    </submittedName>
</protein>
<dbReference type="SUPFAM" id="SSF53756">
    <property type="entry name" value="UDP-Glycosyltransferase/glycogen phosphorylase"/>
    <property type="match status" value="1"/>
</dbReference>
<evidence type="ECO:0000313" key="2">
    <source>
        <dbReference type="Proteomes" id="UP001596415"/>
    </source>
</evidence>
<dbReference type="EC" id="2.4.-.-" evidence="1"/>
<reference evidence="2" key="1">
    <citation type="journal article" date="2019" name="Int. J. Syst. Evol. Microbiol.">
        <title>The Global Catalogue of Microorganisms (GCM) 10K type strain sequencing project: providing services to taxonomists for standard genome sequencing and annotation.</title>
        <authorList>
            <consortium name="The Broad Institute Genomics Platform"/>
            <consortium name="The Broad Institute Genome Sequencing Center for Infectious Disease"/>
            <person name="Wu L."/>
            <person name="Ma J."/>
        </authorList>
    </citation>
    <scope>NUCLEOTIDE SEQUENCE [LARGE SCALE GENOMIC DNA]</scope>
    <source>
        <strain evidence="2">CGMCC 1.16306</strain>
    </source>
</reference>
<gene>
    <name evidence="1" type="ORF">ACFQO1_04130</name>
</gene>
<evidence type="ECO:0000313" key="1">
    <source>
        <dbReference type="EMBL" id="MFC7356865.1"/>
    </source>
</evidence>
<dbReference type="GO" id="GO:0016757">
    <property type="term" value="F:glycosyltransferase activity"/>
    <property type="evidence" value="ECO:0007669"/>
    <property type="project" value="UniProtKB-KW"/>
</dbReference>
<comment type="caution">
    <text evidence="1">The sequence shown here is derived from an EMBL/GenBank/DDBJ whole genome shotgun (WGS) entry which is preliminary data.</text>
</comment>
<keyword evidence="1" id="KW-0808">Transferase</keyword>
<dbReference type="Gene3D" id="3.40.50.2000">
    <property type="entry name" value="Glycogen Phosphorylase B"/>
    <property type="match status" value="2"/>
</dbReference>
<name>A0ABW2MTJ8_9FLAO</name>
<organism evidence="1 2">
    <name type="scientific">Jejudonia soesokkakensis</name>
    <dbReference type="NCBI Taxonomy" id="1323432"/>
    <lineage>
        <taxon>Bacteria</taxon>
        <taxon>Pseudomonadati</taxon>
        <taxon>Bacteroidota</taxon>
        <taxon>Flavobacteriia</taxon>
        <taxon>Flavobacteriales</taxon>
        <taxon>Flavobacteriaceae</taxon>
        <taxon>Jejudonia</taxon>
    </lineage>
</organism>
<dbReference type="PANTHER" id="PTHR12526:SF637">
    <property type="entry name" value="GLYCOSYLTRANSFERASE EPSF-RELATED"/>
    <property type="match status" value="1"/>
</dbReference>
<dbReference type="Pfam" id="PF13692">
    <property type="entry name" value="Glyco_trans_1_4"/>
    <property type="match status" value="1"/>
</dbReference>
<keyword evidence="1" id="KW-0328">Glycosyltransferase</keyword>
<keyword evidence="2" id="KW-1185">Reference proteome</keyword>
<sequence>MKVLQITTSSKGGAGIAALRLHNALRAYGVASAYLSKDLTIDFHGNHIADEFFAYQKPSIFQKVFRKIEHKFFPSAEQKVQKQLQKLKEDLTYEMLSTPYSSYPLEKHPLVQEATIVNLHMVSGILAYKRFFSIVQKPMVWTLHDMNPFSGLFHYQGDTDQNSNVFSEIEHQIRAYKKQCIQKSSLKAVVGPSQWMTDLAIQSNVFKSETTFKTIANSIDKESIDVSGLHKLKTNLGIADDRLVLLFIAHDVNSPRKGMDVLVDALHRIDALPITLLVVGKGSVVVPKENIKTVSLGVIYDPHKMQELYTLADAFLLPSREDNLPNVMLESFMVGTPVLSFKIGGMATHIQEGITGMLAPDITAERFANTIEDFAKQHSQYDSEVIKAYAKTHFSPKLQAEGYTELYKTILV</sequence>
<dbReference type="Proteomes" id="UP001596415">
    <property type="component" value="Unassembled WGS sequence"/>
</dbReference>
<dbReference type="RefSeq" id="WP_380216703.1">
    <property type="nucleotide sequence ID" value="NZ_JBHTBN010000001.1"/>
</dbReference>